<dbReference type="Pfam" id="PF00478">
    <property type="entry name" value="IMPDH"/>
    <property type="match status" value="1"/>
</dbReference>
<reference evidence="6 7" key="2">
    <citation type="journal article" date="2011" name="Mol. Biol. Evol.">
        <title>Unity in variety--the pan-genome of the Chlamydiae.</title>
        <authorList>
            <person name="Collingro A."/>
            <person name="Tischler P."/>
            <person name="Weinmaier T."/>
            <person name="Penz T."/>
            <person name="Heinz E."/>
            <person name="Brunham R.C."/>
            <person name="Read T.D."/>
            <person name="Bavoil P.M."/>
            <person name="Sachse K."/>
            <person name="Kahane S."/>
            <person name="Friedman M.G."/>
            <person name="Rattei T."/>
            <person name="Myers G.S."/>
            <person name="Horn M."/>
        </authorList>
    </citation>
    <scope>NUCLEOTIDE SEQUENCE [LARGE SCALE GENOMIC DNA]</scope>
    <source>
        <strain evidence="7">ATCC VR-1471 / Z</strain>
    </source>
</reference>
<dbReference type="PANTHER" id="PTHR43170">
    <property type="entry name" value="GMP REDUCTASE"/>
    <property type="match status" value="1"/>
</dbReference>
<dbReference type="InterPro" id="IPR013785">
    <property type="entry name" value="Aldolase_TIM"/>
</dbReference>
<dbReference type="AlphaFoldDB" id="F8L4Y4"/>
<dbReference type="GO" id="GO:0003920">
    <property type="term" value="F:GMP reductase activity"/>
    <property type="evidence" value="ECO:0007669"/>
    <property type="project" value="UniProtKB-EC"/>
</dbReference>
<dbReference type="InterPro" id="IPR001093">
    <property type="entry name" value="IMP_DH_GMPRt"/>
</dbReference>
<evidence type="ECO:0000256" key="1">
    <source>
        <dbReference type="ARBA" id="ARBA00012678"/>
    </source>
</evidence>
<dbReference type="PANTHER" id="PTHR43170:SF5">
    <property type="entry name" value="GMP REDUCTASE"/>
    <property type="match status" value="1"/>
</dbReference>
<dbReference type="SMART" id="SM01240">
    <property type="entry name" value="IMPDH"/>
    <property type="match status" value="1"/>
</dbReference>
<dbReference type="Gene3D" id="3.20.20.70">
    <property type="entry name" value="Aldolase class I"/>
    <property type="match status" value="1"/>
</dbReference>
<proteinExistence type="predicted"/>
<keyword evidence="3" id="KW-0521">NADP</keyword>
<dbReference type="KEGG" id="sng:SNE_A12300"/>
<dbReference type="eggNOG" id="COG0516">
    <property type="taxonomic scope" value="Bacteria"/>
</dbReference>
<name>F8L4Y4_SIMNZ</name>
<protein>
    <recommendedName>
        <fullName evidence="2">GMP reductase</fullName>
        <ecNumber evidence="1">1.7.1.7</ecNumber>
    </recommendedName>
</protein>
<evidence type="ECO:0000313" key="7">
    <source>
        <dbReference type="Proteomes" id="UP000000496"/>
    </source>
</evidence>
<accession>F8L4Y4</accession>
<dbReference type="InterPro" id="IPR050139">
    <property type="entry name" value="GMP_reductase"/>
</dbReference>
<dbReference type="GO" id="GO:0016616">
    <property type="term" value="F:oxidoreductase activity, acting on the CH-OH group of donors, NAD or NADP as acceptor"/>
    <property type="evidence" value="ECO:0007669"/>
    <property type="project" value="UniProtKB-ARBA"/>
</dbReference>
<keyword evidence="4 6" id="KW-0560">Oxidoreductase</keyword>
<dbReference type="OrthoDB" id="9805398at2"/>
<dbReference type="EC" id="1.7.1.7" evidence="1"/>
<organism evidence="6 7">
    <name type="scientific">Simkania negevensis (strain ATCC VR-1471 / DSM 27360 / Z)</name>
    <dbReference type="NCBI Taxonomy" id="331113"/>
    <lineage>
        <taxon>Bacteria</taxon>
        <taxon>Pseudomonadati</taxon>
        <taxon>Chlamydiota</taxon>
        <taxon>Chlamydiia</taxon>
        <taxon>Parachlamydiales</taxon>
        <taxon>Simkaniaceae</taxon>
        <taxon>Simkania</taxon>
    </lineage>
</organism>
<sequence>MAKNQEFSRGYTFDDVCLVPQFNNVPSRTEPSLESWLTKNRKVGIPLLCSNMDTAISTDLAEILVQAGSVPIYHRFTANSNDQRTWVKKWKNQTFVSCGVREDHLELVSELLNLGAAGVCVDVAHGHSQQMLGFVEKLKKAHPNKEVIAGNVCTPMAYHDLVNAGADAVKVGIGPGAACTTRVITGFGVPQFTAIYECAQIAEKLRVPLIADGGIRTSKDVVLALAAGASTVMIGKLFALTEESAAEKRPGASGKEAKYRGQASEDFQTDFYGGLKEKTVAEGVDFWAPVSGSAQKLLDNLLGGLRSGLTYGGARNIKELQRKAEFMAVSSTYVKESFPRPGG</sequence>
<keyword evidence="7" id="KW-1185">Reference proteome</keyword>
<dbReference type="FunFam" id="3.20.20.70:FF:000424">
    <property type="entry name" value="Inosine-5'-monophosphate dehydrogenase 2"/>
    <property type="match status" value="1"/>
</dbReference>
<dbReference type="HOGENOM" id="CLU_022552_5_3_0"/>
<evidence type="ECO:0000259" key="5">
    <source>
        <dbReference type="Pfam" id="PF00478"/>
    </source>
</evidence>
<evidence type="ECO:0000313" key="6">
    <source>
        <dbReference type="EMBL" id="CCB89107.1"/>
    </source>
</evidence>
<dbReference type="STRING" id="331113.SNE_A12300"/>
<dbReference type="SUPFAM" id="SSF51412">
    <property type="entry name" value="Inosine monophosphate dehydrogenase (IMPDH)"/>
    <property type="match status" value="1"/>
</dbReference>
<reference key="1">
    <citation type="journal article" date="2011" name="Mol. Biol. Evol.">
        <title>Unity in variety -- the pan-genome of the Chlamydiae.</title>
        <authorList>
            <person name="Collingro A."/>
            <person name="Tischler P."/>
            <person name="Weinmaier T."/>
            <person name="Penz T."/>
            <person name="Heinz E."/>
            <person name="Brunham R.C."/>
            <person name="Read T.D."/>
            <person name="Bavoil P.M."/>
            <person name="Sachse K."/>
            <person name="Kahane S."/>
            <person name="Friedman M.G."/>
            <person name="Rattei T."/>
            <person name="Myers G.S.A."/>
            <person name="Horn M."/>
        </authorList>
    </citation>
    <scope>NUCLEOTIDE SEQUENCE</scope>
    <source>
        <strain>Z</strain>
    </source>
</reference>
<evidence type="ECO:0000256" key="2">
    <source>
        <dbReference type="ARBA" id="ARBA00015800"/>
    </source>
</evidence>
<evidence type="ECO:0000256" key="4">
    <source>
        <dbReference type="ARBA" id="ARBA00023002"/>
    </source>
</evidence>
<evidence type="ECO:0000256" key="3">
    <source>
        <dbReference type="ARBA" id="ARBA00022857"/>
    </source>
</evidence>
<dbReference type="EMBL" id="FR872582">
    <property type="protein sequence ID" value="CCB89107.1"/>
    <property type="molecule type" value="Genomic_DNA"/>
</dbReference>
<gene>
    <name evidence="6" type="primary">guaB</name>
    <name evidence="6" type="ordered locus">SNE_A12300</name>
</gene>
<dbReference type="Proteomes" id="UP000000496">
    <property type="component" value="Chromosome gsn.131"/>
</dbReference>
<dbReference type="RefSeq" id="WP_013943574.1">
    <property type="nucleotide sequence ID" value="NC_015713.1"/>
</dbReference>
<dbReference type="CDD" id="cd00381">
    <property type="entry name" value="IMPDH"/>
    <property type="match status" value="1"/>
</dbReference>
<dbReference type="GO" id="GO:0005829">
    <property type="term" value="C:cytosol"/>
    <property type="evidence" value="ECO:0007669"/>
    <property type="project" value="TreeGrafter"/>
</dbReference>
<feature type="domain" description="IMP dehydrogenase/GMP reductase" evidence="5">
    <location>
        <begin position="10"/>
        <end position="338"/>
    </location>
</feature>